<dbReference type="PANTHER" id="PTHR43581:SF4">
    <property type="entry name" value="ATP_GTP PHOSPHATASE"/>
    <property type="match status" value="1"/>
</dbReference>
<reference evidence="2 3" key="1">
    <citation type="submission" date="2020-08" db="EMBL/GenBank/DDBJ databases">
        <title>Functional genomics of gut bacteria from endangered species of beetles.</title>
        <authorList>
            <person name="Carlos-Shanley C."/>
        </authorList>
    </citation>
    <scope>NUCLEOTIDE SEQUENCE [LARGE SCALE GENOMIC DNA]</scope>
    <source>
        <strain evidence="2 3">S00070</strain>
    </source>
</reference>
<dbReference type="RefSeq" id="WP_184136326.1">
    <property type="nucleotide sequence ID" value="NZ_JACHKT010000032.1"/>
</dbReference>
<dbReference type="InterPro" id="IPR027417">
    <property type="entry name" value="P-loop_NTPase"/>
</dbReference>
<keyword evidence="2" id="KW-0540">Nuclease</keyword>
<dbReference type="PANTHER" id="PTHR43581">
    <property type="entry name" value="ATP/GTP PHOSPHATASE"/>
    <property type="match status" value="1"/>
</dbReference>
<gene>
    <name evidence="2" type="ORF">HNP25_003616</name>
</gene>
<proteinExistence type="predicted"/>
<evidence type="ECO:0000313" key="3">
    <source>
        <dbReference type="Proteomes" id="UP000524404"/>
    </source>
</evidence>
<dbReference type="AlphaFoldDB" id="A0A841EPV4"/>
<sequence length="435" mass="50439">MKQKIIIKNFGPIEDVEMEINDFAIFIGPQASGKSTIAKTVFFFLSLRDDLMKYLRNAFDDNNFDTPITSLNKIVRNKLTDYFGSVHQTNSNFTLAFFYSENVSLSISLDYEDDFVKVVFSDYFEKSLNEEIDFLSIRANQYHKFDNKFLTSSELNDIDEQRSNYIKKVKSSLNDLLGFSFEKDLLFIPAGRSAFSALSEKVQEISSQQFDFLTKDFLKRIDNAKNIFSSYSSNFEDEYNNNEEIFILAQKLASDILIGEYFYDNNEGDKIRINNKHYIRLLLASSGQQEAIWIVQMILLFIDIPQNLFIVIEEPEAHLFPEAQKNMIDLIALLANQNGNQVFITTHSPYLLTSINNLIYAYQVGEKHPEKVSEIIDKQLWLSPEKIKSYFVGGKDNKGRIRDIIDEELKIIRVEEIDTASRINNDKFDQLFDLT</sequence>
<dbReference type="InterPro" id="IPR041685">
    <property type="entry name" value="AAA_GajA/Old/RecF-like"/>
</dbReference>
<feature type="domain" description="Endonuclease GajA/Old nuclease/RecF-like AAA" evidence="1">
    <location>
        <begin position="1"/>
        <end position="351"/>
    </location>
</feature>
<evidence type="ECO:0000259" key="1">
    <source>
        <dbReference type="Pfam" id="PF13175"/>
    </source>
</evidence>
<dbReference type="Gene3D" id="3.40.50.300">
    <property type="entry name" value="P-loop containing nucleotide triphosphate hydrolases"/>
    <property type="match status" value="1"/>
</dbReference>
<name>A0A841EPV4_9BACT</name>
<dbReference type="Pfam" id="PF13175">
    <property type="entry name" value="AAA_15"/>
    <property type="match status" value="1"/>
</dbReference>
<protein>
    <submittedName>
        <fullName evidence="2">Putative ATP-dependent endonuclease of OLD family</fullName>
    </submittedName>
</protein>
<evidence type="ECO:0000313" key="2">
    <source>
        <dbReference type="EMBL" id="MBB6004946.1"/>
    </source>
</evidence>
<dbReference type="EMBL" id="JACHKT010000032">
    <property type="protein sequence ID" value="MBB6004946.1"/>
    <property type="molecule type" value="Genomic_DNA"/>
</dbReference>
<dbReference type="InterPro" id="IPR051396">
    <property type="entry name" value="Bact_Antivir_Def_Nuclease"/>
</dbReference>
<keyword evidence="2" id="KW-0255">Endonuclease</keyword>
<keyword evidence="2" id="KW-0378">Hydrolase</keyword>
<accession>A0A841EPV4</accession>
<dbReference type="Proteomes" id="UP000524404">
    <property type="component" value="Unassembled WGS sequence"/>
</dbReference>
<dbReference type="SUPFAM" id="SSF52540">
    <property type="entry name" value="P-loop containing nucleoside triphosphate hydrolases"/>
    <property type="match status" value="1"/>
</dbReference>
<comment type="caution">
    <text evidence="2">The sequence shown here is derived from an EMBL/GenBank/DDBJ whole genome shotgun (WGS) entry which is preliminary data.</text>
</comment>
<dbReference type="GO" id="GO:0004519">
    <property type="term" value="F:endonuclease activity"/>
    <property type="evidence" value="ECO:0007669"/>
    <property type="project" value="UniProtKB-KW"/>
</dbReference>
<organism evidence="2 3">
    <name type="scientific">Arcicella rosea</name>
    <dbReference type="NCBI Taxonomy" id="502909"/>
    <lineage>
        <taxon>Bacteria</taxon>
        <taxon>Pseudomonadati</taxon>
        <taxon>Bacteroidota</taxon>
        <taxon>Cytophagia</taxon>
        <taxon>Cytophagales</taxon>
        <taxon>Flectobacillaceae</taxon>
        <taxon>Arcicella</taxon>
    </lineage>
</organism>
<keyword evidence="3" id="KW-1185">Reference proteome</keyword>